<evidence type="ECO:0000313" key="2">
    <source>
        <dbReference type="EMBL" id="CAD7283898.1"/>
    </source>
</evidence>
<feature type="compositionally biased region" description="Basic and acidic residues" evidence="1">
    <location>
        <begin position="138"/>
        <end position="148"/>
    </location>
</feature>
<reference evidence="2" key="1">
    <citation type="submission" date="2020-11" db="EMBL/GenBank/DDBJ databases">
        <authorList>
            <person name="Tran Van P."/>
        </authorList>
    </citation>
    <scope>NUCLEOTIDE SEQUENCE</scope>
</reference>
<evidence type="ECO:0000256" key="1">
    <source>
        <dbReference type="SAM" id="MobiDB-lite"/>
    </source>
</evidence>
<proteinExistence type="predicted"/>
<name>A0A7R9C0H1_9CRUS</name>
<dbReference type="Proteomes" id="UP000678499">
    <property type="component" value="Unassembled WGS sequence"/>
</dbReference>
<feature type="compositionally biased region" description="Basic and acidic residues" evidence="1">
    <location>
        <begin position="22"/>
        <end position="35"/>
    </location>
</feature>
<protein>
    <submittedName>
        <fullName evidence="2">Uncharacterized protein</fullName>
    </submittedName>
</protein>
<organism evidence="2">
    <name type="scientific">Notodromas monacha</name>
    <dbReference type="NCBI Taxonomy" id="399045"/>
    <lineage>
        <taxon>Eukaryota</taxon>
        <taxon>Metazoa</taxon>
        <taxon>Ecdysozoa</taxon>
        <taxon>Arthropoda</taxon>
        <taxon>Crustacea</taxon>
        <taxon>Oligostraca</taxon>
        <taxon>Ostracoda</taxon>
        <taxon>Podocopa</taxon>
        <taxon>Podocopida</taxon>
        <taxon>Cypridocopina</taxon>
        <taxon>Cypridoidea</taxon>
        <taxon>Cyprididae</taxon>
        <taxon>Notodromas</taxon>
    </lineage>
</organism>
<sequence length="188" mass="21174">IFAQRDPPSDRSGNNPLTNQQRIDDARQRRIDQRLNQDQQRSSPDLIPKKSDASAAAGNPQDSYSLTGQRGGWGNRYDDTQRNRFPGGNAYGNRDFQQDYLGPDGAPIGDFAHDYTHLDRDPAPEPFNEDNELWEPSSIRESDGEERSEVISHGWSHLPYVPDSASVNKGMSLAIFMTGIFACHFFFI</sequence>
<keyword evidence="3" id="KW-1185">Reference proteome</keyword>
<gene>
    <name evidence="2" type="ORF">NMOB1V02_LOCUS11506</name>
</gene>
<feature type="region of interest" description="Disordered" evidence="1">
    <location>
        <begin position="1"/>
        <end position="148"/>
    </location>
</feature>
<evidence type="ECO:0000313" key="3">
    <source>
        <dbReference type="Proteomes" id="UP000678499"/>
    </source>
</evidence>
<dbReference type="EMBL" id="OA888416">
    <property type="protein sequence ID" value="CAD7283898.1"/>
    <property type="molecule type" value="Genomic_DNA"/>
</dbReference>
<dbReference type="EMBL" id="CAJPEX010006379">
    <property type="protein sequence ID" value="CAG0924050.1"/>
    <property type="molecule type" value="Genomic_DNA"/>
</dbReference>
<accession>A0A7R9C0H1</accession>
<dbReference type="AlphaFoldDB" id="A0A7R9C0H1"/>
<feature type="non-terminal residue" evidence="2">
    <location>
        <position position="1"/>
    </location>
</feature>
<feature type="compositionally biased region" description="Basic and acidic residues" evidence="1">
    <location>
        <begin position="111"/>
        <end position="123"/>
    </location>
</feature>